<dbReference type="eggNOG" id="arCOG12328">
    <property type="taxonomic scope" value="Archaea"/>
</dbReference>
<proteinExistence type="predicted"/>
<accession>A3CRN6</accession>
<organism evidence="1 2">
    <name type="scientific">Methanoculleus marisnigri (strain ATCC 35101 / DSM 1498 / JR1)</name>
    <dbReference type="NCBI Taxonomy" id="368407"/>
    <lineage>
        <taxon>Archaea</taxon>
        <taxon>Methanobacteriati</taxon>
        <taxon>Methanobacteriota</taxon>
        <taxon>Stenosarchaea group</taxon>
        <taxon>Methanomicrobia</taxon>
        <taxon>Methanomicrobiales</taxon>
        <taxon>Methanomicrobiaceae</taxon>
        <taxon>Methanoculleus</taxon>
    </lineage>
</organism>
<gene>
    <name evidence="1" type="ordered locus">Memar_0101</name>
</gene>
<evidence type="ECO:0000313" key="2">
    <source>
        <dbReference type="Proteomes" id="UP000002146"/>
    </source>
</evidence>
<keyword evidence="2" id="KW-1185">Reference proteome</keyword>
<dbReference type="EMBL" id="CP000562">
    <property type="protein sequence ID" value="ABN56036.1"/>
    <property type="molecule type" value="Genomic_DNA"/>
</dbReference>
<reference evidence="1 2" key="1">
    <citation type="journal article" date="2009" name="Stand. Genomic Sci.">
        <title>Complete genome sequence of Methanoculleus marisnigri Romesser et al. 1981 type strain JR1.</title>
        <authorList>
            <person name="Anderson I.J."/>
            <person name="Sieprawska-Lupa M."/>
            <person name="Lapidus A."/>
            <person name="Nolan M."/>
            <person name="Copeland A."/>
            <person name="Glavina Del Rio T."/>
            <person name="Tice H."/>
            <person name="Dalin E."/>
            <person name="Barry K."/>
            <person name="Saunders E."/>
            <person name="Han C."/>
            <person name="Brettin T."/>
            <person name="Detter J.C."/>
            <person name="Bruce D."/>
            <person name="Mikhailova N."/>
            <person name="Pitluck S."/>
            <person name="Hauser L."/>
            <person name="Land M."/>
            <person name="Lucas S."/>
            <person name="Richardson P."/>
            <person name="Whitman W.B."/>
            <person name="Kyrpides N.C."/>
        </authorList>
    </citation>
    <scope>NUCLEOTIDE SEQUENCE [LARGE SCALE GENOMIC DNA]</scope>
    <source>
        <strain evidence="2">ATCC 35101 / DSM 1498 / JR1</strain>
    </source>
</reference>
<dbReference type="AlphaFoldDB" id="A3CRN6"/>
<name>A3CRN6_METMJ</name>
<evidence type="ECO:0000313" key="1">
    <source>
        <dbReference type="EMBL" id="ABN56036.1"/>
    </source>
</evidence>
<protein>
    <submittedName>
        <fullName evidence="1">Uncharacterized protein</fullName>
    </submittedName>
</protein>
<dbReference type="KEGG" id="mem:Memar_0101"/>
<sequence length="424" mass="48035">MLFPYLKVCPSCLREEENEMNGKIEMRAFSVLLALLLVSVVVVSTASAQTGIDAIAEEELADSVIITPDFSSQDIVVSPSLGEDDLITLVFPESWIKDRNSADYSDRVELVDAHVLLKNECFDEKTGLRYFSPVQVTEAQSLSVLRIPKKMFELSLAMNDGSISFPMKYFTAYPDMQTMLSEVRVATPSEPEVYSPENARSASYVSPPLHGEWAQYNVNSQYAGRPVHLEGLIKPGSFTNNGHEGAIYHEREIYLDGGDAIEYIFYYDEDYYGDKVWLGAAIYDNSDSFQGCPTIKWFDATSRHWYDYDFTISSAGTYYIWFRDCTTGSWKEHIYYDNDDPSASINRICGSAEIYADVPVQYSFEAITDRMIDEYVRTNDGLTKLPGEVFSWAAYTGEDRTYCFMNAWIASGRITTYHECDSTL</sequence>
<dbReference type="STRING" id="368407.Memar_0101"/>
<dbReference type="Proteomes" id="UP000002146">
    <property type="component" value="Chromosome"/>
</dbReference>
<dbReference type="HOGENOM" id="CLU_646576_0_0_2"/>